<sequence>MSKRADTTAAPDRPREPESAVGPTPGVEPAPGAEELARRARRWGVWYFAEHQLRTMRSYLSVIVAYSVGHPLLYLVAMGVGLASLVDANGGGDFGGVDYLVFLVPALLASGTFVAASNEFTWPIMDGFKWRRVYHGPLVSPLQPWQIAAGHTLAVALRLFAQSLVYFLIVAAFGAVPSGFGFLAIITSTLAGLAIGTPLMAYAATIRVEKAQFVMIQRFGVMPLMLFSGTFFPLTNLPVFLQWIGWVSPLWHASEIGRVFTYGYDEPLWLSIVHVLYLVALAGGGLLLAFRTYYNRLVD</sequence>
<name>A0A931DC38_9MICC</name>
<comment type="similarity">
    <text evidence="6">Belongs to the ABC-2 integral membrane protein family.</text>
</comment>
<comment type="subcellular location">
    <subcellularLocation>
        <location evidence="6">Cell membrane</location>
        <topology evidence="6">Multi-pass membrane protein</topology>
    </subcellularLocation>
    <subcellularLocation>
        <location evidence="1">Membrane</location>
        <topology evidence="1">Multi-pass membrane protein</topology>
    </subcellularLocation>
</comment>
<proteinExistence type="inferred from homology"/>
<feature type="region of interest" description="Disordered" evidence="7">
    <location>
        <begin position="1"/>
        <end position="32"/>
    </location>
</feature>
<evidence type="ECO:0000256" key="6">
    <source>
        <dbReference type="RuleBase" id="RU361157"/>
    </source>
</evidence>
<reference evidence="9" key="1">
    <citation type="submission" date="2020-11" db="EMBL/GenBank/DDBJ databases">
        <title>Sequencing the genomes of 1000 actinobacteria strains.</title>
        <authorList>
            <person name="Klenk H.-P."/>
        </authorList>
    </citation>
    <scope>NUCLEOTIDE SEQUENCE</scope>
    <source>
        <strain evidence="9">DSM 26152</strain>
    </source>
</reference>
<evidence type="ECO:0000256" key="5">
    <source>
        <dbReference type="ARBA" id="ARBA00023251"/>
    </source>
</evidence>
<dbReference type="RefSeq" id="WP_231365895.1">
    <property type="nucleotide sequence ID" value="NZ_JADOTZ010000001.1"/>
</dbReference>
<accession>A0A931DC38</accession>
<dbReference type="PANTHER" id="PTHR43229:SF2">
    <property type="entry name" value="NODULATION PROTEIN J"/>
    <property type="match status" value="1"/>
</dbReference>
<organism evidence="9 10">
    <name type="scientific">Zhihengliuella flava</name>
    <dbReference type="NCBI Taxonomy" id="1285193"/>
    <lineage>
        <taxon>Bacteria</taxon>
        <taxon>Bacillati</taxon>
        <taxon>Actinomycetota</taxon>
        <taxon>Actinomycetes</taxon>
        <taxon>Micrococcales</taxon>
        <taxon>Micrococcaceae</taxon>
        <taxon>Zhihengliuella</taxon>
    </lineage>
</organism>
<evidence type="ECO:0000259" key="8">
    <source>
        <dbReference type="PROSITE" id="PS51012"/>
    </source>
</evidence>
<dbReference type="InterPro" id="IPR047817">
    <property type="entry name" value="ABC2_TM_bact-type"/>
</dbReference>
<gene>
    <name evidence="9" type="ORF">IW252_000797</name>
</gene>
<comment type="caution">
    <text evidence="9">The sequence shown here is derived from an EMBL/GenBank/DDBJ whole genome shotgun (WGS) entry which is preliminary data.</text>
</comment>
<feature type="transmembrane region" description="Helical" evidence="6">
    <location>
        <begin position="224"/>
        <end position="248"/>
    </location>
</feature>
<keyword evidence="5" id="KW-0046">Antibiotic resistance</keyword>
<dbReference type="InterPro" id="IPR000412">
    <property type="entry name" value="ABC_2_transport"/>
</dbReference>
<dbReference type="PROSITE" id="PS51012">
    <property type="entry name" value="ABC_TM2"/>
    <property type="match status" value="1"/>
</dbReference>
<keyword evidence="3 6" id="KW-1133">Transmembrane helix</keyword>
<evidence type="ECO:0000313" key="9">
    <source>
        <dbReference type="EMBL" id="MBG6084030.1"/>
    </source>
</evidence>
<keyword evidence="2 6" id="KW-0812">Transmembrane</keyword>
<evidence type="ECO:0000256" key="2">
    <source>
        <dbReference type="ARBA" id="ARBA00022692"/>
    </source>
</evidence>
<dbReference type="PRINTS" id="PR00164">
    <property type="entry name" value="ABC2TRNSPORT"/>
</dbReference>
<feature type="compositionally biased region" description="Basic and acidic residues" evidence="7">
    <location>
        <begin position="1"/>
        <end position="18"/>
    </location>
</feature>
<keyword evidence="6" id="KW-0813">Transport</keyword>
<feature type="domain" description="ABC transmembrane type-2" evidence="8">
    <location>
        <begin position="62"/>
        <end position="293"/>
    </location>
</feature>
<evidence type="ECO:0000256" key="1">
    <source>
        <dbReference type="ARBA" id="ARBA00004141"/>
    </source>
</evidence>
<dbReference type="EMBL" id="JADOTZ010000001">
    <property type="protein sequence ID" value="MBG6084030.1"/>
    <property type="molecule type" value="Genomic_DNA"/>
</dbReference>
<evidence type="ECO:0000256" key="4">
    <source>
        <dbReference type="ARBA" id="ARBA00023136"/>
    </source>
</evidence>
<feature type="transmembrane region" description="Helical" evidence="6">
    <location>
        <begin position="100"/>
        <end position="122"/>
    </location>
</feature>
<dbReference type="GO" id="GO:0140359">
    <property type="term" value="F:ABC-type transporter activity"/>
    <property type="evidence" value="ECO:0007669"/>
    <property type="project" value="InterPro"/>
</dbReference>
<feature type="transmembrane region" description="Helical" evidence="6">
    <location>
        <begin position="59"/>
        <end position="80"/>
    </location>
</feature>
<dbReference type="Proteomes" id="UP000625033">
    <property type="component" value="Unassembled WGS sequence"/>
</dbReference>
<feature type="transmembrane region" description="Helical" evidence="6">
    <location>
        <begin position="155"/>
        <end position="176"/>
    </location>
</feature>
<keyword evidence="10" id="KW-1185">Reference proteome</keyword>
<dbReference type="GO" id="GO:0043190">
    <property type="term" value="C:ATP-binding cassette (ABC) transporter complex"/>
    <property type="evidence" value="ECO:0007669"/>
    <property type="project" value="InterPro"/>
</dbReference>
<evidence type="ECO:0000256" key="7">
    <source>
        <dbReference type="SAM" id="MobiDB-lite"/>
    </source>
</evidence>
<dbReference type="PIRSF" id="PIRSF006648">
    <property type="entry name" value="DrrB"/>
    <property type="match status" value="1"/>
</dbReference>
<feature type="transmembrane region" description="Helical" evidence="6">
    <location>
        <begin position="268"/>
        <end position="290"/>
    </location>
</feature>
<keyword evidence="4 6" id="KW-0472">Membrane</keyword>
<dbReference type="GO" id="GO:0046677">
    <property type="term" value="P:response to antibiotic"/>
    <property type="evidence" value="ECO:0007669"/>
    <property type="project" value="UniProtKB-KW"/>
</dbReference>
<protein>
    <recommendedName>
        <fullName evidence="6">Transport permease protein</fullName>
    </recommendedName>
</protein>
<evidence type="ECO:0000256" key="3">
    <source>
        <dbReference type="ARBA" id="ARBA00022989"/>
    </source>
</evidence>
<dbReference type="AlphaFoldDB" id="A0A931DC38"/>
<dbReference type="InterPro" id="IPR051784">
    <property type="entry name" value="Nod_factor_ABC_transporter"/>
</dbReference>
<feature type="transmembrane region" description="Helical" evidence="6">
    <location>
        <begin position="182"/>
        <end position="203"/>
    </location>
</feature>
<dbReference type="InterPro" id="IPR013525">
    <property type="entry name" value="ABC2_TM"/>
</dbReference>
<dbReference type="Pfam" id="PF01061">
    <property type="entry name" value="ABC2_membrane"/>
    <property type="match status" value="1"/>
</dbReference>
<keyword evidence="6" id="KW-1003">Cell membrane</keyword>
<dbReference type="PANTHER" id="PTHR43229">
    <property type="entry name" value="NODULATION PROTEIN J"/>
    <property type="match status" value="1"/>
</dbReference>
<evidence type="ECO:0000313" key="10">
    <source>
        <dbReference type="Proteomes" id="UP000625033"/>
    </source>
</evidence>